<comment type="pathway">
    <text evidence="4">Cofactor biosynthesis; (R)-pantothenate biosynthesis; (R)-pantoate from 3-methyl-2-oxobutanoate: step 2/2.</text>
</comment>
<dbReference type="InterPro" id="IPR051402">
    <property type="entry name" value="KPR-Related"/>
</dbReference>
<comment type="caution">
    <text evidence="7">The sequence shown here is derived from an EMBL/GenBank/DDBJ whole genome shotgun (WGS) entry which is preliminary data.</text>
</comment>
<dbReference type="Proteomes" id="UP001596267">
    <property type="component" value="Unassembled WGS sequence"/>
</dbReference>
<dbReference type="SUPFAM" id="SSF51735">
    <property type="entry name" value="NAD(P)-binding Rossmann-fold domains"/>
    <property type="match status" value="1"/>
</dbReference>
<evidence type="ECO:0000256" key="2">
    <source>
        <dbReference type="ARBA" id="ARBA00022857"/>
    </source>
</evidence>
<feature type="domain" description="Ketopantoate reductase N-terminal" evidence="5">
    <location>
        <begin position="3"/>
        <end position="152"/>
    </location>
</feature>
<sequence length="312" mass="34635">MKIAVLGAGAIGCYFGGVLAREKVDVTFIAKGRTLERLRDHELIIKSINGDFTLPVKVSDAEQLNADINYDFILLAIKSTALECVIPELQKLTGPRTKIICLLNGIGNEERLAEQFGEDHVIGGSAFISIIREAPGVVNHVGDGKLIIGHWQTGTSDAASEEGLAYLIGVFRKCGLEIELSEHIQQIKWEKLLWNITYNPLTALTRTRVGEALADPDLYQLLKQISTEFLTVAERAGIHIGDQYKKELLKPDEKIQNHKTSMLQDLENGCEMELDAILGFVIKTAKSLGLQLKTIETIYHLLRFTDHHPLNV</sequence>
<keyword evidence="2 4" id="KW-0521">NADP</keyword>
<protein>
    <recommendedName>
        <fullName evidence="4">2-dehydropantoate 2-reductase</fullName>
        <ecNumber evidence="4">1.1.1.169</ecNumber>
    </recommendedName>
    <alternativeName>
        <fullName evidence="4">Ketopantoate reductase</fullName>
    </alternativeName>
</protein>
<name>A0ABW1WHL6_9BACL</name>
<dbReference type="EMBL" id="JBHSTQ010000010">
    <property type="protein sequence ID" value="MFC6387104.1"/>
    <property type="molecule type" value="Genomic_DNA"/>
</dbReference>
<accession>A0ABW1WHL6</accession>
<comment type="similarity">
    <text evidence="1 4">Belongs to the ketopantoate reductase family.</text>
</comment>
<evidence type="ECO:0000259" key="5">
    <source>
        <dbReference type="Pfam" id="PF02558"/>
    </source>
</evidence>
<dbReference type="RefSeq" id="WP_253076676.1">
    <property type="nucleotide sequence ID" value="NZ_JAMXWN010000010.1"/>
</dbReference>
<feature type="domain" description="Ketopantoate reductase C-terminal" evidence="6">
    <location>
        <begin position="184"/>
        <end position="304"/>
    </location>
</feature>
<dbReference type="InterPro" id="IPR008927">
    <property type="entry name" value="6-PGluconate_DH-like_C_sf"/>
</dbReference>
<evidence type="ECO:0000313" key="7">
    <source>
        <dbReference type="EMBL" id="MFC6387104.1"/>
    </source>
</evidence>
<keyword evidence="3 4" id="KW-0560">Oxidoreductase</keyword>
<keyword evidence="8" id="KW-1185">Reference proteome</keyword>
<dbReference type="PANTHER" id="PTHR21708">
    <property type="entry name" value="PROBABLE 2-DEHYDROPANTOATE 2-REDUCTASE"/>
    <property type="match status" value="1"/>
</dbReference>
<dbReference type="Pfam" id="PF08546">
    <property type="entry name" value="ApbA_C"/>
    <property type="match status" value="1"/>
</dbReference>
<dbReference type="InterPro" id="IPR013328">
    <property type="entry name" value="6PGD_dom2"/>
</dbReference>
<keyword evidence="4" id="KW-0566">Pantothenate biosynthesis</keyword>
<dbReference type="InterPro" id="IPR036291">
    <property type="entry name" value="NAD(P)-bd_dom_sf"/>
</dbReference>
<dbReference type="Pfam" id="PF02558">
    <property type="entry name" value="ApbA"/>
    <property type="match status" value="1"/>
</dbReference>
<evidence type="ECO:0000256" key="3">
    <source>
        <dbReference type="ARBA" id="ARBA00023002"/>
    </source>
</evidence>
<dbReference type="EC" id="1.1.1.169" evidence="4"/>
<comment type="catalytic activity">
    <reaction evidence="4">
        <text>(R)-pantoate + NADP(+) = 2-dehydropantoate + NADPH + H(+)</text>
        <dbReference type="Rhea" id="RHEA:16233"/>
        <dbReference type="ChEBI" id="CHEBI:11561"/>
        <dbReference type="ChEBI" id="CHEBI:15378"/>
        <dbReference type="ChEBI" id="CHEBI:15980"/>
        <dbReference type="ChEBI" id="CHEBI:57783"/>
        <dbReference type="ChEBI" id="CHEBI:58349"/>
        <dbReference type="EC" id="1.1.1.169"/>
    </reaction>
</comment>
<evidence type="ECO:0000313" key="8">
    <source>
        <dbReference type="Proteomes" id="UP001596267"/>
    </source>
</evidence>
<reference evidence="8" key="1">
    <citation type="journal article" date="2019" name="Int. J. Syst. Evol. Microbiol.">
        <title>The Global Catalogue of Microorganisms (GCM) 10K type strain sequencing project: providing services to taxonomists for standard genome sequencing and annotation.</title>
        <authorList>
            <consortium name="The Broad Institute Genomics Platform"/>
            <consortium name="The Broad Institute Genome Sequencing Center for Infectious Disease"/>
            <person name="Wu L."/>
            <person name="Ma J."/>
        </authorList>
    </citation>
    <scope>NUCLEOTIDE SEQUENCE [LARGE SCALE GENOMIC DNA]</scope>
    <source>
        <strain evidence="8">CCUG 42001</strain>
    </source>
</reference>
<evidence type="ECO:0000259" key="6">
    <source>
        <dbReference type="Pfam" id="PF08546"/>
    </source>
</evidence>
<evidence type="ECO:0000256" key="1">
    <source>
        <dbReference type="ARBA" id="ARBA00007870"/>
    </source>
</evidence>
<organism evidence="7 8">
    <name type="scientific">Sporolactobacillus kofuensis</name>
    <dbReference type="NCBI Taxonomy" id="269672"/>
    <lineage>
        <taxon>Bacteria</taxon>
        <taxon>Bacillati</taxon>
        <taxon>Bacillota</taxon>
        <taxon>Bacilli</taxon>
        <taxon>Bacillales</taxon>
        <taxon>Sporolactobacillaceae</taxon>
        <taxon>Sporolactobacillus</taxon>
    </lineage>
</organism>
<dbReference type="InterPro" id="IPR013332">
    <property type="entry name" value="KPR_N"/>
</dbReference>
<dbReference type="InterPro" id="IPR003710">
    <property type="entry name" value="ApbA"/>
</dbReference>
<proteinExistence type="inferred from homology"/>
<gene>
    <name evidence="7" type="ORF">ACFP7A_10855</name>
</gene>
<dbReference type="Gene3D" id="1.10.1040.10">
    <property type="entry name" value="N-(1-d-carboxylethyl)-l-norvaline Dehydrogenase, domain 2"/>
    <property type="match status" value="1"/>
</dbReference>
<dbReference type="Gene3D" id="3.40.50.720">
    <property type="entry name" value="NAD(P)-binding Rossmann-like Domain"/>
    <property type="match status" value="1"/>
</dbReference>
<dbReference type="NCBIfam" id="TIGR00745">
    <property type="entry name" value="apbA_panE"/>
    <property type="match status" value="1"/>
</dbReference>
<dbReference type="PANTHER" id="PTHR21708:SF26">
    <property type="entry name" value="2-DEHYDROPANTOATE 2-REDUCTASE"/>
    <property type="match status" value="1"/>
</dbReference>
<comment type="function">
    <text evidence="4">Catalyzes the NADPH-dependent reduction of ketopantoate into pantoic acid.</text>
</comment>
<dbReference type="InterPro" id="IPR013752">
    <property type="entry name" value="KPA_reductase"/>
</dbReference>
<evidence type="ECO:0000256" key="4">
    <source>
        <dbReference type="RuleBase" id="RU362068"/>
    </source>
</evidence>
<dbReference type="SUPFAM" id="SSF48179">
    <property type="entry name" value="6-phosphogluconate dehydrogenase C-terminal domain-like"/>
    <property type="match status" value="1"/>
</dbReference>